<dbReference type="OrthoDB" id="7863719at2"/>
<evidence type="ECO:0000313" key="2">
    <source>
        <dbReference type="Proteomes" id="UP000198885"/>
    </source>
</evidence>
<proteinExistence type="predicted"/>
<dbReference type="EMBL" id="FOGU01000014">
    <property type="protein sequence ID" value="SES38396.1"/>
    <property type="molecule type" value="Genomic_DNA"/>
</dbReference>
<keyword evidence="2" id="KW-1185">Reference proteome</keyword>
<dbReference type="Proteomes" id="UP000198885">
    <property type="component" value="Unassembled WGS sequence"/>
</dbReference>
<evidence type="ECO:0000313" key="1">
    <source>
        <dbReference type="EMBL" id="SES38396.1"/>
    </source>
</evidence>
<evidence type="ECO:0008006" key="3">
    <source>
        <dbReference type="Google" id="ProtNLM"/>
    </source>
</evidence>
<reference evidence="1 2" key="1">
    <citation type="submission" date="2016-10" db="EMBL/GenBank/DDBJ databases">
        <authorList>
            <person name="de Groot N.N."/>
        </authorList>
    </citation>
    <scope>NUCLEOTIDE SEQUENCE [LARGE SCALE GENOMIC DNA]</scope>
    <source>
        <strain evidence="1 2">DSM 23042</strain>
    </source>
</reference>
<accession>A0A1H9WWV2</accession>
<protein>
    <recommendedName>
        <fullName evidence="3">Dihydroorotate dehydrogenase</fullName>
    </recommendedName>
</protein>
<name>A0A1H9WWV2_9RHOB</name>
<sequence>MATDKDDALIDAAFATVRASDPPPSDDLVARILADADATQAAQHSASRQRSLGGGWRGLLGVIGGWRGASGLVAASLVGLAIGAALPASLSAVVPGAVAASYDLTDLGPSYEIVAEATE</sequence>
<dbReference type="RefSeq" id="WP_092696042.1">
    <property type="nucleotide sequence ID" value="NZ_FOGU01000014.1"/>
</dbReference>
<dbReference type="STRING" id="641238.SAMN04490244_11423"/>
<gene>
    <name evidence="1" type="ORF">SAMN04490244_11423</name>
</gene>
<organism evidence="1 2">
    <name type="scientific">Tranquillimonas rosea</name>
    <dbReference type="NCBI Taxonomy" id="641238"/>
    <lineage>
        <taxon>Bacteria</taxon>
        <taxon>Pseudomonadati</taxon>
        <taxon>Pseudomonadota</taxon>
        <taxon>Alphaproteobacteria</taxon>
        <taxon>Rhodobacterales</taxon>
        <taxon>Roseobacteraceae</taxon>
        <taxon>Tranquillimonas</taxon>
    </lineage>
</organism>
<dbReference type="AlphaFoldDB" id="A0A1H9WWV2"/>